<evidence type="ECO:0000256" key="11">
    <source>
        <dbReference type="ARBA" id="ARBA00023157"/>
    </source>
</evidence>
<keyword evidence="9" id="KW-1133">Transmembrane helix</keyword>
<keyword evidence="12 16" id="KW-0675">Receptor</keyword>
<dbReference type="InterPro" id="IPR009030">
    <property type="entry name" value="Growth_fac_rcpt_cys_sf"/>
</dbReference>
<dbReference type="Pfam" id="PF00058">
    <property type="entry name" value="Ldl_recept_b"/>
    <property type="match status" value="8"/>
</dbReference>
<feature type="disulfide bond" evidence="14">
    <location>
        <begin position="1182"/>
        <end position="1194"/>
    </location>
</feature>
<dbReference type="InterPro" id="IPR000742">
    <property type="entry name" value="EGF"/>
</dbReference>
<keyword evidence="11 14" id="KW-1015">Disulfide bond</keyword>
<keyword evidence="4" id="KW-0254">Endocytosis</keyword>
<dbReference type="InterPro" id="IPR036055">
    <property type="entry name" value="LDL_receptor-like_sf"/>
</dbReference>
<feature type="repeat" description="LDL-receptor class B" evidence="15">
    <location>
        <begin position="327"/>
        <end position="369"/>
    </location>
</feature>
<organism evidence="16 17">
    <name type="scientific">Paramuricea clavata</name>
    <name type="common">Red gorgonian</name>
    <name type="synonym">Violescent sea-whip</name>
    <dbReference type="NCBI Taxonomy" id="317549"/>
    <lineage>
        <taxon>Eukaryota</taxon>
        <taxon>Metazoa</taxon>
        <taxon>Cnidaria</taxon>
        <taxon>Anthozoa</taxon>
        <taxon>Octocorallia</taxon>
        <taxon>Malacalcyonacea</taxon>
        <taxon>Plexauridae</taxon>
        <taxon>Paramuricea</taxon>
    </lineage>
</organism>
<dbReference type="InterPro" id="IPR000033">
    <property type="entry name" value="LDLR_classB_rpt"/>
</dbReference>
<evidence type="ECO:0000256" key="2">
    <source>
        <dbReference type="ARBA" id="ARBA00009939"/>
    </source>
</evidence>
<dbReference type="GO" id="GO:0043235">
    <property type="term" value="C:receptor complex"/>
    <property type="evidence" value="ECO:0007669"/>
    <property type="project" value="TreeGrafter"/>
</dbReference>
<keyword evidence="17" id="KW-1185">Reference proteome</keyword>
<dbReference type="CDD" id="cd00112">
    <property type="entry name" value="LDLa"/>
    <property type="match status" value="7"/>
</dbReference>
<dbReference type="EMBL" id="CACRXK020009810">
    <property type="protein sequence ID" value="CAB4018012.1"/>
    <property type="molecule type" value="Genomic_DNA"/>
</dbReference>
<evidence type="ECO:0000256" key="8">
    <source>
        <dbReference type="ARBA" id="ARBA00022837"/>
    </source>
</evidence>
<dbReference type="SUPFAM" id="SSF63825">
    <property type="entry name" value="YWTD domain"/>
    <property type="match status" value="3"/>
</dbReference>
<evidence type="ECO:0000256" key="14">
    <source>
        <dbReference type="PROSITE-ProRule" id="PRU00124"/>
    </source>
</evidence>
<dbReference type="SMART" id="SM00192">
    <property type="entry name" value="LDLa"/>
    <property type="match status" value="9"/>
</dbReference>
<feature type="disulfide bond" evidence="14">
    <location>
        <begin position="1064"/>
        <end position="1082"/>
    </location>
</feature>
<evidence type="ECO:0000256" key="5">
    <source>
        <dbReference type="ARBA" id="ARBA00022692"/>
    </source>
</evidence>
<feature type="disulfide bond" evidence="14">
    <location>
        <begin position="893"/>
        <end position="905"/>
    </location>
</feature>
<accession>A0A6S7JN53</accession>
<keyword evidence="6" id="KW-0732">Signal</keyword>
<dbReference type="FunFam" id="4.10.400.10:FF:000002">
    <property type="entry name" value="Low-density lipoprotein receptor-related protein 1"/>
    <property type="match status" value="1"/>
</dbReference>
<feature type="disulfide bond" evidence="14">
    <location>
        <begin position="951"/>
        <end position="966"/>
    </location>
</feature>
<feature type="disulfide bond" evidence="14">
    <location>
        <begin position="912"/>
        <end position="927"/>
    </location>
</feature>
<dbReference type="InterPro" id="IPR023415">
    <property type="entry name" value="LDLR_class-A_CS"/>
</dbReference>
<feature type="repeat" description="LDL-receptor class B" evidence="15">
    <location>
        <begin position="676"/>
        <end position="718"/>
    </location>
</feature>
<feature type="disulfide bond" evidence="14">
    <location>
        <begin position="859"/>
        <end position="877"/>
    </location>
</feature>
<reference evidence="16" key="1">
    <citation type="submission" date="2020-04" db="EMBL/GenBank/DDBJ databases">
        <authorList>
            <person name="Alioto T."/>
            <person name="Alioto T."/>
            <person name="Gomez Garrido J."/>
        </authorList>
    </citation>
    <scope>NUCLEOTIDE SEQUENCE</scope>
    <source>
        <strain evidence="16">A484AB</strain>
    </source>
</reference>
<feature type="repeat" description="LDL-receptor class B" evidence="15">
    <location>
        <begin position="284"/>
        <end position="326"/>
    </location>
</feature>
<comment type="similarity">
    <text evidence="2">Belongs to the LDLR family.</text>
</comment>
<feature type="disulfide bond" evidence="14">
    <location>
        <begin position="932"/>
        <end position="944"/>
    </location>
</feature>
<keyword evidence="3" id="KW-0245">EGF-like domain</keyword>
<dbReference type="PROSITE" id="PS50068">
    <property type="entry name" value="LDLRA_2"/>
    <property type="match status" value="9"/>
</dbReference>
<feature type="disulfide bond" evidence="14">
    <location>
        <begin position="1189"/>
        <end position="1207"/>
    </location>
</feature>
<name>A0A6S7JN53_PARCT</name>
<keyword evidence="10" id="KW-0472">Membrane</keyword>
<feature type="disulfide bond" evidence="14">
    <location>
        <begin position="1201"/>
        <end position="1216"/>
    </location>
</feature>
<proteinExistence type="inferred from homology"/>
<dbReference type="Gene3D" id="4.10.400.10">
    <property type="entry name" value="Low-density Lipoprotein Receptor"/>
    <property type="match status" value="9"/>
</dbReference>
<feature type="disulfide bond" evidence="14">
    <location>
        <begin position="1148"/>
        <end position="1166"/>
    </location>
</feature>
<dbReference type="PANTHER" id="PTHR22722:SF14">
    <property type="entry name" value="MEGALIN, ISOFORM A"/>
    <property type="match status" value="1"/>
</dbReference>
<dbReference type="Gene3D" id="2.120.10.30">
    <property type="entry name" value="TolB, C-terminal domain"/>
    <property type="match status" value="3"/>
</dbReference>
<evidence type="ECO:0000256" key="9">
    <source>
        <dbReference type="ARBA" id="ARBA00022989"/>
    </source>
</evidence>
<dbReference type="FunFam" id="4.10.400.10:FF:000034">
    <property type="entry name" value="Low-density lipoprotein receptor-related protein 2"/>
    <property type="match status" value="1"/>
</dbReference>
<feature type="disulfide bond" evidence="14">
    <location>
        <begin position="1057"/>
        <end position="1069"/>
    </location>
</feature>
<evidence type="ECO:0000313" key="17">
    <source>
        <dbReference type="Proteomes" id="UP001152795"/>
    </source>
</evidence>
<evidence type="ECO:0000313" key="16">
    <source>
        <dbReference type="EMBL" id="CAB4018012.1"/>
    </source>
</evidence>
<keyword evidence="5" id="KW-0812">Transmembrane</keyword>
<keyword evidence="13" id="KW-0325">Glycoprotein</keyword>
<protein>
    <submittedName>
        <fullName evidence="16">Low-density lipo receptor-related 2 isoform X2</fullName>
    </submittedName>
</protein>
<evidence type="ECO:0000256" key="15">
    <source>
        <dbReference type="PROSITE-ProRule" id="PRU00461"/>
    </source>
</evidence>
<comment type="caution">
    <text evidence="14">Lacks conserved residue(s) required for the propagation of feature annotation.</text>
</comment>
<comment type="caution">
    <text evidence="16">The sequence shown here is derived from an EMBL/GenBank/DDBJ whole genome shotgun (WGS) entry which is preliminary data.</text>
</comment>
<feature type="repeat" description="LDL-receptor class B" evidence="15">
    <location>
        <begin position="111"/>
        <end position="153"/>
    </location>
</feature>
<feature type="non-terminal residue" evidence="16">
    <location>
        <position position="1"/>
    </location>
</feature>
<evidence type="ECO:0000256" key="6">
    <source>
        <dbReference type="ARBA" id="ARBA00022729"/>
    </source>
</evidence>
<dbReference type="GO" id="GO:0005886">
    <property type="term" value="C:plasma membrane"/>
    <property type="evidence" value="ECO:0007669"/>
    <property type="project" value="TreeGrafter"/>
</dbReference>
<evidence type="ECO:0000256" key="12">
    <source>
        <dbReference type="ARBA" id="ARBA00023170"/>
    </source>
</evidence>
<dbReference type="PROSITE" id="PS01209">
    <property type="entry name" value="LDLRA_1"/>
    <property type="match status" value="5"/>
</dbReference>
<feature type="repeat" description="LDL-receptor class B" evidence="15">
    <location>
        <begin position="68"/>
        <end position="110"/>
    </location>
</feature>
<dbReference type="OrthoDB" id="21182at2759"/>
<feature type="repeat" description="LDL-receptor class B" evidence="15">
    <location>
        <begin position="23"/>
        <end position="67"/>
    </location>
</feature>
<dbReference type="InterPro" id="IPR051221">
    <property type="entry name" value="LDLR-related"/>
</dbReference>
<dbReference type="Proteomes" id="UP001152795">
    <property type="component" value="Unassembled WGS sequence"/>
</dbReference>
<dbReference type="SMART" id="SM00181">
    <property type="entry name" value="EGF"/>
    <property type="match status" value="7"/>
</dbReference>
<dbReference type="SUPFAM" id="SSF57184">
    <property type="entry name" value="Growth factor receptor domain"/>
    <property type="match status" value="1"/>
</dbReference>
<feature type="disulfide bond" evidence="14">
    <location>
        <begin position="1141"/>
        <end position="1153"/>
    </location>
</feature>
<keyword evidence="8" id="KW-0106">Calcium</keyword>
<dbReference type="FunFam" id="4.10.400.10:FF:000024">
    <property type="entry name" value="Low-density lipoprotein RecePtor related"/>
    <property type="match status" value="1"/>
</dbReference>
<dbReference type="FunFam" id="4.10.400.10:FF:000005">
    <property type="entry name" value="low-density lipoprotein receptor-related protein 1B"/>
    <property type="match status" value="1"/>
</dbReference>
<evidence type="ECO:0000256" key="1">
    <source>
        <dbReference type="ARBA" id="ARBA00004479"/>
    </source>
</evidence>
<dbReference type="Pfam" id="PF00057">
    <property type="entry name" value="Ldl_recept_a"/>
    <property type="match status" value="9"/>
</dbReference>
<dbReference type="InterPro" id="IPR011042">
    <property type="entry name" value="6-blade_b-propeller_TolB-like"/>
</dbReference>
<evidence type="ECO:0000256" key="4">
    <source>
        <dbReference type="ARBA" id="ARBA00022583"/>
    </source>
</evidence>
<dbReference type="SUPFAM" id="SSF57196">
    <property type="entry name" value="EGF/Laminin"/>
    <property type="match status" value="1"/>
</dbReference>
<dbReference type="PANTHER" id="PTHR22722">
    <property type="entry name" value="LOW-DENSITY LIPOPROTEIN RECEPTOR-RELATED PROTEIN 2-RELATED"/>
    <property type="match status" value="1"/>
</dbReference>
<comment type="subcellular location">
    <subcellularLocation>
        <location evidence="1">Membrane</location>
        <topology evidence="1">Single-pass type I membrane protein</topology>
    </subcellularLocation>
</comment>
<dbReference type="SMART" id="SM00135">
    <property type="entry name" value="LY"/>
    <property type="match status" value="12"/>
</dbReference>
<dbReference type="FunFam" id="2.120.10.30:FF:000241">
    <property type="entry name" value="Low-density lipoprotein receptor-related protein 6"/>
    <property type="match status" value="3"/>
</dbReference>
<feature type="disulfide bond" evidence="14">
    <location>
        <begin position="900"/>
        <end position="918"/>
    </location>
</feature>
<gene>
    <name evidence="16" type="ORF">PACLA_8A033001</name>
</gene>
<feature type="disulfide bond" evidence="14">
    <location>
        <begin position="939"/>
        <end position="957"/>
    </location>
</feature>
<evidence type="ECO:0000256" key="10">
    <source>
        <dbReference type="ARBA" id="ARBA00023136"/>
    </source>
</evidence>
<sequence>MNISFPGSGLLSPDGIAVDWVAKNIYWTDSGADVITVARTDGRFHRTLLFKSTQLHQPRGIALYPSKGYMFWSDWGLKTIQRASLNGKNIKVLINESLNFVNGLTVDYKNDRIYWVDAAFDKIESSTLDGNDRKMVQVDGLKHPFGITIFNGDLYWTDWIARSISKAGIDGQNQQVLKTELPGIMDVCVFDNSRQKGSNPCATNNGNCPELCLWTGTNVDCACRSGFIFNAETRKCEQNAQFLVYATFNQFRGISFDPDDSAAHLPYISVTVLCYAVDFHYAGSAIYFTDDTKDVIGRVNTDGSGLEYVITHGLMRPHGIAVDWVGGQLYWTDMGTKLIEVSRLNGSYRLPLISSDLVKPRAIVLYPSKGLMFWSDWGNIPKIERAYMDGGARKALISNKTGLIYWPNGLTIDYQTDLLYWIDGKLNVVGRMGLNGENPRILLNSGSAYRVGYSLTISGDYIYAAFAQSKNVIRLDKTSGNDEKIFYSTRNGRGSTSVFAYDKNKQPEGGACANHECEQLCLPYNETQYRCACAEGELSKDEKHCHDSSAFLAYAFGKDIRFLHLRGTLRQAPYQPITSASPTVALDFDFEEKLIFFSLLSKSIMRVHFNGSGLTEMSINFVADGISVDWMSKHVYLTDAINDRIRRMDYNGSNMVNVISFGMSEPRAIVVMPCDGMLYWTDWGAHSIEAANMSGVNRRKLITTGVFWPNGLTIDTVESRMFWVDAKIDRIESADLDGSNRRVVLDRLPHPFAISVFGSTMFWTDWSSRKVTRANKLSGGSQKSLTRQPLTIKPMDIHVISSQRQNCSSNPCFNNGGCSQICAVVKGVSECRCRPGYDLRDGYWCVRENSNCSENQFTCANGKCISRSFVCDTDDDCSDKSDEMSVVCARHVCPRSSFQCSNGKCIAKRWRCDFDDDCHDNSDEEGCERPTCRKGQFACNNGRCINEAFKCDADNDCRDFSDEIGCPPVTCPLGRKPCSNNSMCIRESWICDGDDDCGDNSDESDSRCSNTTCDVKEMKCASTGRCIPIRWRCDGDDDCGDRSDEDGNCTTAPKVTCKQEEFSCKNGNCVSQTFLCDGDNDCGDNSDETLSNCSTRTCGVLEFKCYNTSRCIPRTYVCDGDNDCGDASDEHPDEGCHHPPCDETEFRCDNGICIRKTWQCDRANDCGDGSDEGTDRCTYDTCRSNEFTCGNGHCISSQYKCDNDRDCLDGSDEEGCGATTTPRPCRPFYDE</sequence>
<feature type="disulfide bond" evidence="14">
    <location>
        <begin position="852"/>
        <end position="864"/>
    </location>
</feature>
<keyword evidence="7" id="KW-0677">Repeat</keyword>
<dbReference type="PROSITE" id="PS51120">
    <property type="entry name" value="LDLRB"/>
    <property type="match status" value="8"/>
</dbReference>
<dbReference type="GO" id="GO:0006897">
    <property type="term" value="P:endocytosis"/>
    <property type="evidence" value="ECO:0007669"/>
    <property type="project" value="UniProtKB-KW"/>
</dbReference>
<feature type="repeat" description="LDL-receptor class B" evidence="15">
    <location>
        <begin position="370"/>
        <end position="416"/>
    </location>
</feature>
<dbReference type="InterPro" id="IPR002172">
    <property type="entry name" value="LDrepeatLR_classA_rpt"/>
</dbReference>
<evidence type="ECO:0000256" key="13">
    <source>
        <dbReference type="ARBA" id="ARBA00023180"/>
    </source>
</evidence>
<dbReference type="FunFam" id="4.10.400.10:FF:000001">
    <property type="entry name" value="Low-density lipoprotein receptor-related protein 1"/>
    <property type="match status" value="1"/>
</dbReference>
<dbReference type="AlphaFoldDB" id="A0A6S7JN53"/>
<evidence type="ECO:0000256" key="3">
    <source>
        <dbReference type="ARBA" id="ARBA00022536"/>
    </source>
</evidence>
<feature type="repeat" description="LDL-receptor class B" evidence="15">
    <location>
        <begin position="719"/>
        <end position="760"/>
    </location>
</feature>
<dbReference type="SUPFAM" id="SSF57424">
    <property type="entry name" value="LDL receptor-like module"/>
    <property type="match status" value="9"/>
</dbReference>
<evidence type="ECO:0000256" key="7">
    <source>
        <dbReference type="ARBA" id="ARBA00022737"/>
    </source>
</evidence>
<dbReference type="PRINTS" id="PR00261">
    <property type="entry name" value="LDLRECEPTOR"/>
</dbReference>